<dbReference type="Gene3D" id="1.10.418.10">
    <property type="entry name" value="Calponin-like domain"/>
    <property type="match status" value="2"/>
</dbReference>
<dbReference type="SUPFAM" id="SSF50729">
    <property type="entry name" value="PH domain-like"/>
    <property type="match status" value="1"/>
</dbReference>
<dbReference type="InterPro" id="IPR036872">
    <property type="entry name" value="CH_dom_sf"/>
</dbReference>
<keyword evidence="6 8" id="KW-0009">Actin-binding</keyword>
<feature type="region of interest" description="Disordered" evidence="10">
    <location>
        <begin position="2217"/>
        <end position="2271"/>
    </location>
</feature>
<feature type="coiled-coil region" evidence="9">
    <location>
        <begin position="991"/>
        <end position="1025"/>
    </location>
</feature>
<dbReference type="GeneTree" id="ENSGT00940000154864"/>
<sequence>MTTVAGELEHMELQYSSDTTTVNNRWDDEWDNENSSARLFERSRIKALADEREAVQKKTFLKWVNSHLSRVSCRISDLYLDLRDGRSLIKLLEVLSGERLPKPTKGRMRIHCLENVDKALQFLKEQRVHLENMGSHDIVDGNHRLTLGLIWTIILRFQIQDIRVETEDNKEKRSAKDALLLWCQMKTAGYPNVNIHNFSTSWRDGMAFNALIHKHRPDLIDFDRLKKSNAHHNLQNAFNLAEQHLGITKLLDAEDISVDHPDEKSVITYVVTYYHYFSKMKALKVEGKRIGKVLDNALESQKLIDKYESLSSDLLEWIEQTIIILNNRKFANSLTGVQQQLQAFNSYRTVEKPPKFTEKGNLEVLLFTIQSRMRANNQKVYTPREGKLISDINKAWERLEKAEHERELALRTELIRQEKLEQLARRFDRKAAMRETWLSENQRLVSQDNFGVDLQAVEAATKKHEAIETDIAAYEERVQAVVSVARELEAESYHDIKRVTARKDNVLRLWEYLLELLKARRQRLELTLGLQHVFQEMLHIMDWMDEMKMLLLSQDYGKHLLGVEDLLQKHSLVEADISIQSDRVKAVNSTAHKFSITGDGYKPCDPQVIQDRVAHMEFCYQELSQLAGERRCRLEESRRLWRFFWEMAEEEGWIREKEQILSSSERGKDLTGALRLLRQHRALEDEMAGRWAHLQQGLAEGHRMVDEGHFAAAKIGERAEDLRAQWAALQALAAERRRRLDEALAMHQFQTDADDVDAWTLDALRIVSSGETGHDEFSTLALVRKHKDAAAEVDGYRPVVDALHEAAAALPTEEAGSDEVRGRLAGMEERYREVVELTRLRKQALQDALALYKMVSEAEACEAWIQEKEQWLVSMEIPERLEDLEVVQHRFESLEPEMNSQASRVAVVNQIARQLIHNGHPGEKDIKAQQDQLNNRWSQFRDLVDQKKESLNSALGVQNYHLDCNETKSWIREKTKVIESTQELGNDLAGVMALQRKLTGMERDLAAIEDKLAGLGKEAELLAEQHPEQAGAIRGRLVEISSVWDEMKTREESLGEASKLQQFLRELDDFQSWLSRTQTAIASEDMPNTLGEAEKLLAQHEGIKNEIRNYEEDYQKMRDMGEMVTQGQTDAQYMFLRQRLQALDTGWNELHKMWENRQNLLSQSHSYQLFLRDTKQAEAFLNNQEYVLAHTEMPSTLQAAEASIKRQEDFMTTMDANEEKIVGVVEAGRRLASDGNINAERIQERVASIDERHKKNREAAVDLLMRLKDNRDLQKFLQDGQELSLWVNEKMLTAQDLTYDEARNLHSKWLKHQAFMAELQANKEWLEKIEKDGKLLVSEKPETEAVVQEQLGTLQTMWAELESTTQTKAQCLFDANKAELFTQSCTDLDKWMGGLEGQIQSDDYGKDLTSVNILLKKQQMLESQVEVRQREVLELQTQVTALGQEGNDMVEVDGRRQLVAKKFQDLLDPLRKRKDFLVASREVHQFNRDMEDEILWMEERMPLATSTDHGHNLQTVQLLIKKNQTLQKELQGHQPRIDDIMERSRSLLQEESSEGGVPQRLKELQELWRLLLEEVGRRDDRLGHAHQAQQYYFDAAEAEAWMSEQELYMMSEEKAKDEQSSVAMVKKHQIVEQAVEDYADTVHLLSQTSRGLVAQGHPESERMGMRQSQVDKLYAGLKDLSEERRGKLDERFRLFQLNREVDDLEQWVAEREVVAGSHELGQDYEHVTMLQERFREFARDTGTIGQERVDAVNRQADELINGGHGDAATVAEWKDGLNEAWADLLELIDTRTQILAASFELHKFYHDAKEILGRILDKHKKLPEELGRDQNTVETLQRMHSTFQHDIQALGTQVRQLQEDAVRLQSAYAGDKADDIQRREGEVLEAWSSLLEACDGRRLRLLDTGDKFRFFSLVRDLLLWMEGVIRLIENQENPKDVSSVELLMNNHQGIKAEIDARNDSFTSCIELGKALLARKHYASEEIKEKLLQLTDKRKDMIDKWEDRWEWLRLILEVHQFSRDAGVAEAWLLGQEPYLSGREVGESVDDVEKLIKRHEAFEKSAATWEERFSALESYHCYPAHISVLVNGVAERSSKEPSPTPSPTSGRRPKGSQSSTLPSRNQEASTNQMEGFLHRKHEWEAPNKKASNRSWHNVYCVINGQELAFYKDSKMAAQGASYHNQVPVSLQEAVCDIASEYKKKKHEEMSSWIQAIMTAGSAAHSEAPSSTQSTPVSVRAHTLPASVTMTTESSPGKREKDKEKDKEKRFSLFSKKK</sequence>
<dbReference type="Pfam" id="PF15410">
    <property type="entry name" value="PH_9"/>
    <property type="match status" value="1"/>
</dbReference>
<feature type="compositionally biased region" description="Basic and acidic residues" evidence="10">
    <location>
        <begin position="2249"/>
        <end position="2264"/>
    </location>
</feature>
<dbReference type="Pfam" id="PF00435">
    <property type="entry name" value="Spectrin"/>
    <property type="match status" value="17"/>
</dbReference>
<comment type="subcellular location">
    <subcellularLocation>
        <location evidence="1">Cytoplasm</location>
        <location evidence="1">Cytoskeleton</location>
    </subcellularLocation>
</comment>
<dbReference type="InterPro" id="IPR016343">
    <property type="entry name" value="Spectrin_bsu"/>
</dbReference>
<feature type="domain" description="PH" evidence="11">
    <location>
        <begin position="2124"/>
        <end position="2271"/>
    </location>
</feature>
<evidence type="ECO:0000259" key="11">
    <source>
        <dbReference type="PROSITE" id="PS50003"/>
    </source>
</evidence>
<dbReference type="PIRSF" id="PIRSF002297">
    <property type="entry name" value="Spectrin_beta_subunit"/>
    <property type="match status" value="1"/>
</dbReference>
<dbReference type="InterPro" id="IPR001849">
    <property type="entry name" value="PH_domain"/>
</dbReference>
<evidence type="ECO:0000313" key="14">
    <source>
        <dbReference type="Proteomes" id="UP000694546"/>
    </source>
</evidence>
<dbReference type="GO" id="GO:0072659">
    <property type="term" value="P:protein localization to plasma membrane"/>
    <property type="evidence" value="ECO:0007669"/>
    <property type="project" value="UniProtKB-ARBA"/>
</dbReference>
<evidence type="ECO:0000256" key="9">
    <source>
        <dbReference type="SAM" id="Coils"/>
    </source>
</evidence>
<evidence type="ECO:0000313" key="13">
    <source>
        <dbReference type="Ensembl" id="ENSGMOP00000060193.1"/>
    </source>
</evidence>
<dbReference type="GO" id="GO:0051693">
    <property type="term" value="P:actin filament capping"/>
    <property type="evidence" value="ECO:0007669"/>
    <property type="project" value="UniProtKB-UniRule"/>
</dbReference>
<dbReference type="Proteomes" id="UP000694546">
    <property type="component" value="Chromosome 3"/>
</dbReference>
<feature type="domain" description="Calponin-homology (CH)" evidence="12">
    <location>
        <begin position="54"/>
        <end position="158"/>
    </location>
</feature>
<dbReference type="SUPFAM" id="SSF47576">
    <property type="entry name" value="Calponin-homology domain, CH-domain"/>
    <property type="match status" value="1"/>
</dbReference>
<evidence type="ECO:0000256" key="7">
    <source>
        <dbReference type="ARBA" id="ARBA00023212"/>
    </source>
</evidence>
<dbReference type="GO" id="GO:0031430">
    <property type="term" value="C:M band"/>
    <property type="evidence" value="ECO:0007669"/>
    <property type="project" value="UniProtKB-SubCell"/>
</dbReference>
<dbReference type="GO" id="GO:0005516">
    <property type="term" value="F:calmodulin binding"/>
    <property type="evidence" value="ECO:0007669"/>
    <property type="project" value="UniProtKB-KW"/>
</dbReference>
<evidence type="ECO:0000256" key="6">
    <source>
        <dbReference type="ARBA" id="ARBA00023203"/>
    </source>
</evidence>
<dbReference type="SMART" id="SM00150">
    <property type="entry name" value="SPEC"/>
    <property type="match status" value="17"/>
</dbReference>
<name>A0A8C5CCY3_GADMO</name>
<dbReference type="GO" id="GO:0021556">
    <property type="term" value="P:central nervous system formation"/>
    <property type="evidence" value="ECO:0007669"/>
    <property type="project" value="UniProtKB-ARBA"/>
</dbReference>
<dbReference type="GO" id="GO:0005543">
    <property type="term" value="F:phospholipid binding"/>
    <property type="evidence" value="ECO:0007669"/>
    <property type="project" value="InterPro"/>
</dbReference>
<reference evidence="13" key="1">
    <citation type="submission" date="2025-08" db="UniProtKB">
        <authorList>
            <consortium name="Ensembl"/>
        </authorList>
    </citation>
    <scope>IDENTIFICATION</scope>
</reference>
<feature type="compositionally biased region" description="Polar residues" evidence="10">
    <location>
        <begin position="2221"/>
        <end position="2230"/>
    </location>
</feature>
<dbReference type="InterPro" id="IPR002017">
    <property type="entry name" value="Spectrin_repeat"/>
</dbReference>
<feature type="coiled-coil region" evidence="9">
    <location>
        <begin position="457"/>
        <end position="491"/>
    </location>
</feature>
<dbReference type="GO" id="GO:0005200">
    <property type="term" value="F:structural constituent of cytoskeleton"/>
    <property type="evidence" value="ECO:0007669"/>
    <property type="project" value="UniProtKB-UniRule"/>
</dbReference>
<evidence type="ECO:0000256" key="5">
    <source>
        <dbReference type="ARBA" id="ARBA00022737"/>
    </source>
</evidence>
<reference evidence="13" key="2">
    <citation type="submission" date="2025-09" db="UniProtKB">
        <authorList>
            <consortium name="Ensembl"/>
        </authorList>
    </citation>
    <scope>IDENTIFICATION</scope>
</reference>
<dbReference type="CDD" id="cd21317">
    <property type="entry name" value="CH_SPTBN2_rpt1"/>
    <property type="match status" value="1"/>
</dbReference>
<feature type="region of interest" description="Disordered" evidence="10">
    <location>
        <begin position="2088"/>
        <end position="2126"/>
    </location>
</feature>
<dbReference type="InterPro" id="IPR018159">
    <property type="entry name" value="Spectrin/alpha-actinin"/>
</dbReference>
<dbReference type="PRINTS" id="PR00683">
    <property type="entry name" value="SPECTRINPH"/>
</dbReference>
<dbReference type="InterPro" id="IPR001589">
    <property type="entry name" value="Actinin_actin-bd_CS"/>
</dbReference>
<dbReference type="SUPFAM" id="SSF46966">
    <property type="entry name" value="Spectrin repeat"/>
    <property type="match status" value="13"/>
</dbReference>
<dbReference type="GO" id="GO:0005829">
    <property type="term" value="C:cytosol"/>
    <property type="evidence" value="ECO:0007669"/>
    <property type="project" value="UniProtKB-SubCell"/>
</dbReference>
<keyword evidence="3 8" id="KW-0117">Actin capping</keyword>
<evidence type="ECO:0000256" key="8">
    <source>
        <dbReference type="PIRNR" id="PIRNR002297"/>
    </source>
</evidence>
<evidence type="ECO:0000256" key="10">
    <source>
        <dbReference type="SAM" id="MobiDB-lite"/>
    </source>
</evidence>
<protein>
    <recommendedName>
        <fullName evidence="8">Spectrin beta chain</fullName>
    </recommendedName>
</protein>
<dbReference type="CDD" id="cd10571">
    <property type="entry name" value="PH_beta_spectrin"/>
    <property type="match status" value="1"/>
</dbReference>
<dbReference type="CDD" id="cd00176">
    <property type="entry name" value="SPEC"/>
    <property type="match status" value="9"/>
</dbReference>
<dbReference type="GO" id="GO:0005634">
    <property type="term" value="C:nucleus"/>
    <property type="evidence" value="ECO:0007669"/>
    <property type="project" value="UniProtKB-ARBA"/>
</dbReference>
<gene>
    <name evidence="13" type="primary">SPTBN1</name>
</gene>
<keyword evidence="9" id="KW-0175">Coiled coil</keyword>
<proteinExistence type="inferred from homology"/>
<dbReference type="Gene3D" id="1.20.58.60">
    <property type="match status" value="10"/>
</dbReference>
<dbReference type="GO" id="GO:0008091">
    <property type="term" value="C:spectrin"/>
    <property type="evidence" value="ECO:0007669"/>
    <property type="project" value="InterPro"/>
</dbReference>
<dbReference type="Pfam" id="PF00307">
    <property type="entry name" value="CH"/>
    <property type="match status" value="2"/>
</dbReference>
<feature type="domain" description="Calponin-homology (CH)" evidence="12">
    <location>
        <begin position="173"/>
        <end position="278"/>
    </location>
</feature>
<evidence type="ECO:0000256" key="2">
    <source>
        <dbReference type="ARBA" id="ARBA00006826"/>
    </source>
</evidence>
<evidence type="ECO:0000259" key="12">
    <source>
        <dbReference type="PROSITE" id="PS50021"/>
    </source>
</evidence>
<dbReference type="Gene3D" id="2.30.29.30">
    <property type="entry name" value="Pleckstrin-homology domain (PH domain)/Phosphotyrosine-binding domain (PTB)"/>
    <property type="match status" value="1"/>
</dbReference>
<dbReference type="PROSITE" id="PS00020">
    <property type="entry name" value="ACTININ_2"/>
    <property type="match status" value="1"/>
</dbReference>
<dbReference type="InterPro" id="IPR001715">
    <property type="entry name" value="CH_dom"/>
</dbReference>
<evidence type="ECO:0000256" key="1">
    <source>
        <dbReference type="ARBA" id="ARBA00004245"/>
    </source>
</evidence>
<dbReference type="PROSITE" id="PS50003">
    <property type="entry name" value="PH_DOMAIN"/>
    <property type="match status" value="1"/>
</dbReference>
<accession>A0A8C5CCY3</accession>
<keyword evidence="5" id="KW-0677">Repeat</keyword>
<evidence type="ECO:0000256" key="4">
    <source>
        <dbReference type="ARBA" id="ARBA00022490"/>
    </source>
</evidence>
<keyword evidence="4 8" id="KW-0963">Cytoplasm</keyword>
<organism evidence="13 14">
    <name type="scientific">Gadus morhua</name>
    <name type="common">Atlantic cod</name>
    <dbReference type="NCBI Taxonomy" id="8049"/>
    <lineage>
        <taxon>Eukaryota</taxon>
        <taxon>Metazoa</taxon>
        <taxon>Chordata</taxon>
        <taxon>Craniata</taxon>
        <taxon>Vertebrata</taxon>
        <taxon>Euteleostomi</taxon>
        <taxon>Actinopterygii</taxon>
        <taxon>Neopterygii</taxon>
        <taxon>Teleostei</taxon>
        <taxon>Neoteleostei</taxon>
        <taxon>Acanthomorphata</taxon>
        <taxon>Zeiogadaria</taxon>
        <taxon>Gadariae</taxon>
        <taxon>Gadiformes</taxon>
        <taxon>Gadoidei</taxon>
        <taxon>Gadidae</taxon>
        <taxon>Gadus</taxon>
    </lineage>
</organism>
<dbReference type="CDD" id="cd21248">
    <property type="entry name" value="CH_SPTB_like_rpt2"/>
    <property type="match status" value="1"/>
</dbReference>
<dbReference type="InterPro" id="IPR041681">
    <property type="entry name" value="PH_9"/>
</dbReference>
<feature type="compositionally biased region" description="Polar residues" evidence="10">
    <location>
        <begin position="2109"/>
        <end position="2126"/>
    </location>
</feature>
<feature type="coiled-coil region" evidence="9">
    <location>
        <begin position="1093"/>
        <end position="1120"/>
    </location>
</feature>
<dbReference type="Ensembl" id="ENSGMOT00000024455.1">
    <property type="protein sequence ID" value="ENSGMOP00000060193.1"/>
    <property type="gene ID" value="ENSGMOG00000000189.2"/>
</dbReference>
<dbReference type="PANTHER" id="PTHR11915">
    <property type="entry name" value="SPECTRIN/FILAMIN RELATED CYTOSKELETAL PROTEIN"/>
    <property type="match status" value="1"/>
</dbReference>
<dbReference type="GO" id="GO:0005886">
    <property type="term" value="C:plasma membrane"/>
    <property type="evidence" value="ECO:0007669"/>
    <property type="project" value="UniProtKB-SubCell"/>
</dbReference>
<feature type="compositionally biased region" description="Polar residues" evidence="10">
    <location>
        <begin position="2239"/>
        <end position="2248"/>
    </location>
</feature>
<keyword evidence="14" id="KW-1185">Reference proteome</keyword>
<dbReference type="SMART" id="SM00033">
    <property type="entry name" value="CH"/>
    <property type="match status" value="2"/>
</dbReference>
<dbReference type="PROSITE" id="PS50021">
    <property type="entry name" value="CH"/>
    <property type="match status" value="2"/>
</dbReference>
<dbReference type="InterPro" id="IPR011993">
    <property type="entry name" value="PH-like_dom_sf"/>
</dbReference>
<keyword evidence="7 8" id="KW-0206">Cytoskeleton</keyword>
<comment type="similarity">
    <text evidence="2 8">Belongs to the spectrin family.</text>
</comment>
<evidence type="ECO:0000256" key="3">
    <source>
        <dbReference type="ARBA" id="ARBA00022467"/>
    </source>
</evidence>
<dbReference type="GO" id="GO:0003779">
    <property type="term" value="F:actin binding"/>
    <property type="evidence" value="ECO:0007669"/>
    <property type="project" value="UniProtKB-KW"/>
</dbReference>
<dbReference type="InterPro" id="IPR001605">
    <property type="entry name" value="PH_dom-spectrin-type"/>
</dbReference>